<gene>
    <name evidence="2" type="primary">AVEN_145847_1</name>
    <name evidence="2" type="ORF">TNIN_428441</name>
</gene>
<dbReference type="OrthoDB" id="7789720at2759"/>
<keyword evidence="2" id="KW-0378">Hydrolase</keyword>
<dbReference type="GO" id="GO:0004386">
    <property type="term" value="F:helicase activity"/>
    <property type="evidence" value="ECO:0007669"/>
    <property type="project" value="UniProtKB-KW"/>
</dbReference>
<accession>A0A8X6YN49</accession>
<name>A0A8X6YN49_9ARAC</name>
<proteinExistence type="predicted"/>
<keyword evidence="2" id="KW-0347">Helicase</keyword>
<sequence>MSNIGKRSSKENHADRKDPDANRCLYADIPKHFVWKNNKWAKRIRLGDRIVTRLYSVSPKDIERFHLRMLLFHVSGAKSFEELKTYEGVVMTSFKEACRARNLLEDYGDWRNCFREHVAFR</sequence>
<dbReference type="EMBL" id="BMAV01021751">
    <property type="protein sequence ID" value="GFY76076.1"/>
    <property type="molecule type" value="Genomic_DNA"/>
</dbReference>
<reference evidence="2" key="1">
    <citation type="submission" date="2020-08" db="EMBL/GenBank/DDBJ databases">
        <title>Multicomponent nature underlies the extraordinary mechanical properties of spider dragline silk.</title>
        <authorList>
            <person name="Kono N."/>
            <person name="Nakamura H."/>
            <person name="Mori M."/>
            <person name="Yoshida Y."/>
            <person name="Ohtoshi R."/>
            <person name="Malay A.D."/>
            <person name="Moran D.A.P."/>
            <person name="Tomita M."/>
            <person name="Numata K."/>
            <person name="Arakawa K."/>
        </authorList>
    </citation>
    <scope>NUCLEOTIDE SEQUENCE</scope>
</reference>
<comment type="caution">
    <text evidence="2">The sequence shown here is derived from an EMBL/GenBank/DDBJ whole genome shotgun (WGS) entry which is preliminary data.</text>
</comment>
<keyword evidence="2" id="KW-0067">ATP-binding</keyword>
<dbReference type="Proteomes" id="UP000886998">
    <property type="component" value="Unassembled WGS sequence"/>
</dbReference>
<protein>
    <submittedName>
        <fullName evidence="2">ATP-dependent DNA helicase</fullName>
    </submittedName>
</protein>
<keyword evidence="2" id="KW-0547">Nucleotide-binding</keyword>
<evidence type="ECO:0000313" key="2">
    <source>
        <dbReference type="EMBL" id="GFY76076.1"/>
    </source>
</evidence>
<dbReference type="AlphaFoldDB" id="A0A8X6YN49"/>
<feature type="region of interest" description="Disordered" evidence="1">
    <location>
        <begin position="1"/>
        <end position="21"/>
    </location>
</feature>
<keyword evidence="3" id="KW-1185">Reference proteome</keyword>
<organism evidence="2 3">
    <name type="scientific">Trichonephila inaurata madagascariensis</name>
    <dbReference type="NCBI Taxonomy" id="2747483"/>
    <lineage>
        <taxon>Eukaryota</taxon>
        <taxon>Metazoa</taxon>
        <taxon>Ecdysozoa</taxon>
        <taxon>Arthropoda</taxon>
        <taxon>Chelicerata</taxon>
        <taxon>Arachnida</taxon>
        <taxon>Araneae</taxon>
        <taxon>Araneomorphae</taxon>
        <taxon>Entelegynae</taxon>
        <taxon>Araneoidea</taxon>
        <taxon>Nephilidae</taxon>
        <taxon>Trichonephila</taxon>
        <taxon>Trichonephila inaurata</taxon>
    </lineage>
</organism>
<evidence type="ECO:0000256" key="1">
    <source>
        <dbReference type="SAM" id="MobiDB-lite"/>
    </source>
</evidence>
<evidence type="ECO:0000313" key="3">
    <source>
        <dbReference type="Proteomes" id="UP000886998"/>
    </source>
</evidence>
<feature type="compositionally biased region" description="Basic and acidic residues" evidence="1">
    <location>
        <begin position="8"/>
        <end position="21"/>
    </location>
</feature>